<dbReference type="Proteomes" id="UP001185331">
    <property type="component" value="Unassembled WGS sequence"/>
</dbReference>
<proteinExistence type="predicted"/>
<protein>
    <submittedName>
        <fullName evidence="1">Uncharacterized protein</fullName>
    </submittedName>
</protein>
<organism evidence="1 2">
    <name type="scientific">Deinococcus soli</name>
    <name type="common">ex Cha et al. 2016</name>
    <dbReference type="NCBI Taxonomy" id="1309411"/>
    <lineage>
        <taxon>Bacteria</taxon>
        <taxon>Thermotogati</taxon>
        <taxon>Deinococcota</taxon>
        <taxon>Deinococci</taxon>
        <taxon>Deinococcales</taxon>
        <taxon>Deinococcaceae</taxon>
        <taxon>Deinococcus</taxon>
    </lineage>
</organism>
<evidence type="ECO:0000313" key="1">
    <source>
        <dbReference type="EMBL" id="MDR6218641.1"/>
    </source>
</evidence>
<dbReference type="RefSeq" id="WP_309853091.1">
    <property type="nucleotide sequence ID" value="NZ_JAVDQJ010000004.1"/>
</dbReference>
<accession>A0AAE3XCQ8</accession>
<gene>
    <name evidence="1" type="ORF">J2Y00_002238</name>
</gene>
<sequence length="102" mass="11576">MLHSLILDSLQHALDHGGLNDLMIFTLLPEAHEQHLHRALITRVAEELPSDLRDFPEPPVLIIWLLRAFADLPILSRLPQRARVSLASTLARNCQSFRLMPA</sequence>
<dbReference type="EMBL" id="JAVDQK010000005">
    <property type="protein sequence ID" value="MDR6218641.1"/>
    <property type="molecule type" value="Genomic_DNA"/>
</dbReference>
<reference evidence="1" key="1">
    <citation type="submission" date="2023-07" db="EMBL/GenBank/DDBJ databases">
        <title>Sorghum-associated microbial communities from plants grown in Nebraska, USA.</title>
        <authorList>
            <person name="Schachtman D."/>
        </authorList>
    </citation>
    <scope>NUCLEOTIDE SEQUENCE</scope>
    <source>
        <strain evidence="1">BE330</strain>
    </source>
</reference>
<dbReference type="AlphaFoldDB" id="A0AAE3XCQ8"/>
<evidence type="ECO:0000313" key="2">
    <source>
        <dbReference type="Proteomes" id="UP001185331"/>
    </source>
</evidence>
<name>A0AAE3XCQ8_9DEIO</name>
<comment type="caution">
    <text evidence="1">The sequence shown here is derived from an EMBL/GenBank/DDBJ whole genome shotgun (WGS) entry which is preliminary data.</text>
</comment>